<feature type="transmembrane region" description="Helical" evidence="6">
    <location>
        <begin position="254"/>
        <end position="275"/>
    </location>
</feature>
<dbReference type="InterPro" id="IPR052951">
    <property type="entry name" value="Tellurite_res_ion_channel"/>
</dbReference>
<evidence type="ECO:0000259" key="9">
    <source>
        <dbReference type="Pfam" id="PF14340"/>
    </source>
</evidence>
<feature type="transmembrane region" description="Helical" evidence="6">
    <location>
        <begin position="522"/>
        <end position="542"/>
    </location>
</feature>
<dbReference type="InterPro" id="IPR004695">
    <property type="entry name" value="SLAC1/Mae1/Ssu1/TehA"/>
</dbReference>
<dbReference type="Gene3D" id="1.20.120.520">
    <property type="entry name" value="nmb1532 protein domain like"/>
    <property type="match status" value="1"/>
</dbReference>
<keyword evidence="2 6" id="KW-0812">Transmembrane</keyword>
<feature type="transmembrane region" description="Helical" evidence="6">
    <location>
        <begin position="548"/>
        <end position="569"/>
    </location>
</feature>
<feature type="compositionally biased region" description="Basic and acidic residues" evidence="5">
    <location>
        <begin position="1"/>
        <end position="11"/>
    </location>
</feature>
<dbReference type="Pfam" id="PF01814">
    <property type="entry name" value="Hemerythrin"/>
    <property type="match status" value="1"/>
</dbReference>
<dbReference type="CDD" id="cd12108">
    <property type="entry name" value="Hr-like"/>
    <property type="match status" value="1"/>
</dbReference>
<evidence type="ECO:0000256" key="1">
    <source>
        <dbReference type="ARBA" id="ARBA00004141"/>
    </source>
</evidence>
<dbReference type="Pfam" id="PF00462">
    <property type="entry name" value="Glutaredoxin"/>
    <property type="match status" value="1"/>
</dbReference>
<dbReference type="Pfam" id="PF03595">
    <property type="entry name" value="SLAC1"/>
    <property type="match status" value="1"/>
</dbReference>
<evidence type="ECO:0000256" key="5">
    <source>
        <dbReference type="SAM" id="MobiDB-lite"/>
    </source>
</evidence>
<sequence length="941" mass="105142">MAEEAAPKDIESGAAPKADAPDLNSFPGDDLAAKITAAANSAPVVIFGKVHCPFSIEARRLFAELHVPTVDYDVDAMPHGGDVWDALKKMHAPQKTVPYVYVNHVMVGGCDATKRLHTDGELVKMLHAAGVKVTAASATDMDARLGRSGVLESGSAAGGALFHFPEAVDNRVARLNGFWSFVICLLVAIYYKEPAAHWVMGGLMVEYVARVVGGSNASALGALSTLCTAFADVLFILGVAKFKPKFVAGPPKQFASLCGLMFSALAFFFFLMHAHESKLNIVGLSFTCALGAATLMESAIDFCLGCWMFSLMIKFGLVKDNVYQSFINTKVETEYTWEEVHQRLDEGDPKLLVKRFSDIHPLVIDYKYKTKTDDMTKEDFHPVKHVKLTHFVMHLGIVGVACAWKAADPTHGGLSAPAAVYYCIGVWAAIWYCIWLVLYVFKIFLYPKKVAKELAHNINGSCLSLPFVILVLFAFLEKDRDPVFAKVLFWIGAPTSLFLSIVWVGSWIALKKELEHVNASWMLMPVANFVSAAVGPMLDTHYRDAMQFWFAFAILMWVALFTITLYKTIVMPEYDDRVRPLIAVWVAAPAIGAIAYLACYGPRWIIDNHAVSYMPGLKDDFIFINMYWMSVVLALVLGVCLMRPYLGRLRFDMSYWACSFPLAAMSMCSTVYYLIKPGNMSEAIAFACLFACSWVTAMLALQTLGALVRLQVFVPDYKWGPMSFMRLTHEALRGVLPKLLDLSKNVDEADNREALRQLWVAVKMAHLEHGRHEDTVIFPVYNEFFPHVTAEADQQHHNLDAAAAKITDLIGTNAPAGELTPVIEAYGKALDEHLRYEEDHLQTMPRKYVPLELSKQIVRKCWAATHPETWHILLPLLVESMPMLHQRVRFVKTLLWAMPERCHQFGLILAKGVSAVEWRRISAELPELVPRGVGILWERYY</sequence>
<dbReference type="InterPro" id="IPR038665">
    <property type="entry name" value="Voltage-dep_anion_channel_sf"/>
</dbReference>
<feature type="transmembrane region" description="Helical" evidence="6">
    <location>
        <begin position="626"/>
        <end position="646"/>
    </location>
</feature>
<dbReference type="Proteomes" id="UP000613740">
    <property type="component" value="Unassembled WGS sequence"/>
</dbReference>
<dbReference type="GO" id="GO:0046583">
    <property type="term" value="F:monoatomic cation efflux transmembrane transporter activity"/>
    <property type="evidence" value="ECO:0007669"/>
    <property type="project" value="TreeGrafter"/>
</dbReference>
<dbReference type="SUPFAM" id="SSF52833">
    <property type="entry name" value="Thioredoxin-like"/>
    <property type="match status" value="1"/>
</dbReference>
<dbReference type="PANTHER" id="PTHR37955:SF1">
    <property type="entry name" value="DEP DOMAIN-CONTAINING PROTEIN"/>
    <property type="match status" value="1"/>
</dbReference>
<feature type="transmembrane region" description="Helical" evidence="6">
    <location>
        <begin position="172"/>
        <end position="191"/>
    </location>
</feature>
<protein>
    <recommendedName>
        <fullName evidence="12">Hemerythrin-like domain-containing protein</fullName>
    </recommendedName>
</protein>
<name>A0A836BAN5_9CHLO</name>
<feature type="transmembrane region" description="Helical" evidence="6">
    <location>
        <begin position="281"/>
        <end position="309"/>
    </location>
</feature>
<evidence type="ECO:0008006" key="12">
    <source>
        <dbReference type="Google" id="ProtNLM"/>
    </source>
</evidence>
<comment type="subcellular location">
    <subcellularLocation>
        <location evidence="1">Membrane</location>
        <topology evidence="1">Multi-pass membrane protein</topology>
    </subcellularLocation>
</comment>
<gene>
    <name evidence="10" type="ORF">HYH02_003309</name>
</gene>
<dbReference type="OrthoDB" id="510272at2759"/>
<evidence type="ECO:0000256" key="6">
    <source>
        <dbReference type="SAM" id="Phobius"/>
    </source>
</evidence>
<feature type="domain" description="DUF4395" evidence="9">
    <location>
        <begin position="168"/>
        <end position="313"/>
    </location>
</feature>
<accession>A0A836BAN5</accession>
<dbReference type="GO" id="GO:0005886">
    <property type="term" value="C:plasma membrane"/>
    <property type="evidence" value="ECO:0007669"/>
    <property type="project" value="TreeGrafter"/>
</dbReference>
<feature type="transmembrane region" description="Helical" evidence="6">
    <location>
        <begin position="581"/>
        <end position="606"/>
    </location>
</feature>
<dbReference type="Pfam" id="PF14340">
    <property type="entry name" value="DUF4395"/>
    <property type="match status" value="1"/>
</dbReference>
<dbReference type="CDD" id="cd03419">
    <property type="entry name" value="GRX_GRXh_1_2_like"/>
    <property type="match status" value="1"/>
</dbReference>
<comment type="caution">
    <text evidence="10">The sequence shown here is derived from an EMBL/GenBank/DDBJ whole genome shotgun (WGS) entry which is preliminary data.</text>
</comment>
<dbReference type="PRINTS" id="PR00160">
    <property type="entry name" value="GLUTAREDOXIN"/>
</dbReference>
<feature type="domain" description="Glutaredoxin" evidence="7">
    <location>
        <begin position="44"/>
        <end position="105"/>
    </location>
</feature>
<dbReference type="InterPro" id="IPR025508">
    <property type="entry name" value="DUF4395"/>
</dbReference>
<feature type="transmembrane region" description="Helical" evidence="6">
    <location>
        <begin position="457"/>
        <end position="476"/>
    </location>
</feature>
<dbReference type="InterPro" id="IPR012312">
    <property type="entry name" value="Hemerythrin-like"/>
</dbReference>
<feature type="transmembrane region" description="Helical" evidence="6">
    <location>
        <begin position="219"/>
        <end position="242"/>
    </location>
</feature>
<dbReference type="Gene3D" id="3.40.30.10">
    <property type="entry name" value="Glutaredoxin"/>
    <property type="match status" value="1"/>
</dbReference>
<feature type="transmembrane region" description="Helical" evidence="6">
    <location>
        <begin position="419"/>
        <end position="445"/>
    </location>
</feature>
<proteinExistence type="predicted"/>
<evidence type="ECO:0000256" key="3">
    <source>
        <dbReference type="ARBA" id="ARBA00022989"/>
    </source>
</evidence>
<evidence type="ECO:0000256" key="2">
    <source>
        <dbReference type="ARBA" id="ARBA00022692"/>
    </source>
</evidence>
<evidence type="ECO:0000256" key="4">
    <source>
        <dbReference type="ARBA" id="ARBA00023136"/>
    </source>
</evidence>
<reference evidence="10" key="1">
    <citation type="journal article" date="2020" name="bioRxiv">
        <title>Comparative genomics of Chlamydomonas.</title>
        <authorList>
            <person name="Craig R.J."/>
            <person name="Hasan A.R."/>
            <person name="Ness R.W."/>
            <person name="Keightley P.D."/>
        </authorList>
    </citation>
    <scope>NUCLEOTIDE SEQUENCE</scope>
    <source>
        <strain evidence="10">CCAP 11/173</strain>
    </source>
</reference>
<evidence type="ECO:0000313" key="11">
    <source>
        <dbReference type="Proteomes" id="UP000613740"/>
    </source>
</evidence>
<feature type="transmembrane region" description="Helical" evidence="6">
    <location>
        <begin position="488"/>
        <end position="510"/>
    </location>
</feature>
<evidence type="ECO:0000259" key="7">
    <source>
        <dbReference type="Pfam" id="PF00462"/>
    </source>
</evidence>
<dbReference type="InterPro" id="IPR002109">
    <property type="entry name" value="Glutaredoxin"/>
</dbReference>
<feature type="transmembrane region" description="Helical" evidence="6">
    <location>
        <begin position="388"/>
        <end position="407"/>
    </location>
</feature>
<dbReference type="EMBL" id="JAEHOD010000006">
    <property type="protein sequence ID" value="KAG2452285.1"/>
    <property type="molecule type" value="Genomic_DNA"/>
</dbReference>
<feature type="transmembrane region" description="Helical" evidence="6">
    <location>
        <begin position="681"/>
        <end position="701"/>
    </location>
</feature>
<dbReference type="PANTHER" id="PTHR37955">
    <property type="entry name" value="TELLURITE RESISTANCE PROTEIN TEHA"/>
    <property type="match status" value="1"/>
</dbReference>
<evidence type="ECO:0000259" key="8">
    <source>
        <dbReference type="Pfam" id="PF01814"/>
    </source>
</evidence>
<dbReference type="Gene3D" id="1.50.10.150">
    <property type="entry name" value="Voltage-dependent anion channel"/>
    <property type="match status" value="1"/>
</dbReference>
<organism evidence="10 11">
    <name type="scientific">Chlamydomonas schloesseri</name>
    <dbReference type="NCBI Taxonomy" id="2026947"/>
    <lineage>
        <taxon>Eukaryota</taxon>
        <taxon>Viridiplantae</taxon>
        <taxon>Chlorophyta</taxon>
        <taxon>core chlorophytes</taxon>
        <taxon>Chlorophyceae</taxon>
        <taxon>CS clade</taxon>
        <taxon>Chlamydomonadales</taxon>
        <taxon>Chlamydomonadaceae</taxon>
        <taxon>Chlamydomonas</taxon>
    </lineage>
</organism>
<dbReference type="InterPro" id="IPR014025">
    <property type="entry name" value="Glutaredoxin_subgr"/>
</dbReference>
<feature type="region of interest" description="Disordered" evidence="5">
    <location>
        <begin position="1"/>
        <end position="23"/>
    </location>
</feature>
<feature type="transmembrane region" description="Helical" evidence="6">
    <location>
        <begin position="653"/>
        <end position="675"/>
    </location>
</feature>
<keyword evidence="4 6" id="KW-0472">Membrane</keyword>
<dbReference type="InterPro" id="IPR036249">
    <property type="entry name" value="Thioredoxin-like_sf"/>
</dbReference>
<evidence type="ECO:0000313" key="10">
    <source>
        <dbReference type="EMBL" id="KAG2452285.1"/>
    </source>
</evidence>
<keyword evidence="11" id="KW-1185">Reference proteome</keyword>
<dbReference type="AlphaFoldDB" id="A0A836BAN5"/>
<keyword evidence="3 6" id="KW-1133">Transmembrane helix</keyword>
<feature type="domain" description="Hemerythrin-like" evidence="8">
    <location>
        <begin position="723"/>
        <end position="843"/>
    </location>
</feature>
<dbReference type="PROSITE" id="PS51354">
    <property type="entry name" value="GLUTAREDOXIN_2"/>
    <property type="match status" value="1"/>
</dbReference>